<dbReference type="GO" id="GO:0008417">
    <property type="term" value="F:fucosyltransferase activity"/>
    <property type="evidence" value="ECO:0007669"/>
    <property type="project" value="InterPro"/>
</dbReference>
<dbReference type="Proteomes" id="UP000283509">
    <property type="component" value="Unassembled WGS sequence"/>
</dbReference>
<dbReference type="InterPro" id="IPR008929">
    <property type="entry name" value="Chondroitin_lyas"/>
</dbReference>
<reference evidence="16 17" key="2">
    <citation type="submission" date="2019-01" db="EMBL/GenBank/DDBJ databases">
        <title>The decoding of complex shrimp genome reveals the adaptation for benthos swimmer, frequently molting mechanism and breeding impact on genome.</title>
        <authorList>
            <person name="Sun Y."/>
            <person name="Gao Y."/>
            <person name="Yu Y."/>
        </authorList>
    </citation>
    <scope>NUCLEOTIDE SEQUENCE [LARGE SCALE GENOMIC DNA]</scope>
    <source>
        <tissue evidence="16">Muscle</tissue>
    </source>
</reference>
<evidence type="ECO:0000256" key="7">
    <source>
        <dbReference type="ARBA" id="ARBA00022968"/>
    </source>
</evidence>
<dbReference type="PANTHER" id="PTHR48438">
    <property type="entry name" value="ALPHA-(1,3)-FUCOSYLTRANSFERASE C-RELATED"/>
    <property type="match status" value="1"/>
</dbReference>
<comment type="similarity">
    <text evidence="3 12">Belongs to the glycosyltransferase 10 family.</text>
</comment>
<sequence>MHLPLPPPLHLSLSPPLPISRLPLLSTPLSCFSPCPHRRQLVGSRDRGPSMMWGGVVLAKDLLGSELLTDFLDRYWQNTQAGPVWNPEEVSGDMAGGNLGPRAMFGEVEGLLRGTHVDIHAQVQEALYVDLAERQPYDGNGLSEDGCLHQHNIGGDYNTNIGYLDHTLNNPYNGAYGKELLRYTSNLMSWYTGTELDFQDATIEGLFAAYLECQQWLFRGHTQEPTTCGRHMTDALPNASPRSHTVERGRSDVVASPFKLLGQRSSEVTEISFRESYTPVQAVHVLARTEERETSENETEPESTDASEEHATDTEELVPTERPLKKILFWNDAYLDKHFGFGEGRDIFKEAGCKVDACFATSNRRMFPLMEVDAVLWHSRSGDLSLPRIRSPHTRYVLWVRESASYPGYIADFRHVFNWSYTYRLDSDFLNSYGTVIRREDPHAYPTYRNHATGKRKLVAWFVSNCRPPSGRDLVAKKLQDWIQVDVYGKCGPLKCRQNALCMQMLEKRYKFYLSFENSLCLDYATEKFFKILKLDIVPIVYGLANYSAIAPPHSFIDALAFRSAQDLAHYILYLDKNDTAYNEYFRWKPHYDLQDRQIHTANVFCDMCERLHSDNTTKTFDALEWFVHDSKCVTRDSERVQSFING</sequence>
<evidence type="ECO:0000256" key="8">
    <source>
        <dbReference type="ARBA" id="ARBA00022989"/>
    </source>
</evidence>
<dbReference type="InterPro" id="IPR038577">
    <property type="entry name" value="GT10-like_C_sf"/>
</dbReference>
<proteinExistence type="inferred from homology"/>
<evidence type="ECO:0000256" key="10">
    <source>
        <dbReference type="ARBA" id="ARBA00023136"/>
    </source>
</evidence>
<dbReference type="UniPathway" id="UPA00378"/>
<evidence type="ECO:0000256" key="1">
    <source>
        <dbReference type="ARBA" id="ARBA00004447"/>
    </source>
</evidence>
<dbReference type="SUPFAM" id="SSF48230">
    <property type="entry name" value="Chondroitin AC/alginate lyase"/>
    <property type="match status" value="1"/>
</dbReference>
<evidence type="ECO:0000256" key="13">
    <source>
        <dbReference type="SAM" id="MobiDB-lite"/>
    </source>
</evidence>
<dbReference type="Pfam" id="PF17039">
    <property type="entry name" value="Glyco_tran_10_N"/>
    <property type="match status" value="1"/>
</dbReference>
<evidence type="ECO:0000256" key="3">
    <source>
        <dbReference type="ARBA" id="ARBA00008919"/>
    </source>
</evidence>
<evidence type="ECO:0000259" key="14">
    <source>
        <dbReference type="Pfam" id="PF00852"/>
    </source>
</evidence>
<comment type="pathway">
    <text evidence="2">Protein modification; protein glycosylation.</text>
</comment>
<keyword evidence="11" id="KW-0325">Glycoprotein</keyword>
<keyword evidence="5 12" id="KW-0808">Transferase</keyword>
<feature type="compositionally biased region" description="Acidic residues" evidence="13">
    <location>
        <begin position="296"/>
        <end position="306"/>
    </location>
</feature>
<evidence type="ECO:0000256" key="6">
    <source>
        <dbReference type="ARBA" id="ARBA00022692"/>
    </source>
</evidence>
<dbReference type="SUPFAM" id="SSF53756">
    <property type="entry name" value="UDP-Glycosyltransferase/glycogen phosphorylase"/>
    <property type="match status" value="1"/>
</dbReference>
<reference evidence="16 17" key="1">
    <citation type="submission" date="2018-04" db="EMBL/GenBank/DDBJ databases">
        <authorList>
            <person name="Zhang X."/>
            <person name="Yuan J."/>
            <person name="Li F."/>
            <person name="Xiang J."/>
        </authorList>
    </citation>
    <scope>NUCLEOTIDE SEQUENCE [LARGE SCALE GENOMIC DNA]</scope>
    <source>
        <tissue evidence="16">Muscle</tissue>
    </source>
</reference>
<dbReference type="OrthoDB" id="427096at2759"/>
<dbReference type="InterPro" id="IPR001503">
    <property type="entry name" value="Glyco_trans_10"/>
</dbReference>
<keyword evidence="4 12" id="KW-0328">Glycosyltransferase</keyword>
<keyword evidence="6 12" id="KW-0812">Transmembrane</keyword>
<dbReference type="InterPro" id="IPR031481">
    <property type="entry name" value="Glyco_tran_10_N"/>
</dbReference>
<feature type="domain" description="Fucosyltransferase C-terminal" evidence="14">
    <location>
        <begin position="454"/>
        <end position="625"/>
    </location>
</feature>
<comment type="caution">
    <text evidence="16">The sequence shown here is derived from an EMBL/GenBank/DDBJ whole genome shotgun (WGS) entry which is preliminary data.</text>
</comment>
<feature type="region of interest" description="Disordered" evidence="13">
    <location>
        <begin position="287"/>
        <end position="318"/>
    </location>
</feature>
<evidence type="ECO:0000256" key="2">
    <source>
        <dbReference type="ARBA" id="ARBA00004922"/>
    </source>
</evidence>
<dbReference type="EC" id="2.4.1.-" evidence="12"/>
<keyword evidence="17" id="KW-1185">Reference proteome</keyword>
<dbReference type="FunFam" id="3.40.50.11660:FF:000004">
    <property type="entry name" value="Glycoprotein 3-alpha-L-fucosyltransferase A"/>
    <property type="match status" value="1"/>
</dbReference>
<keyword evidence="8" id="KW-1133">Transmembrane helix</keyword>
<dbReference type="Pfam" id="PF00852">
    <property type="entry name" value="Glyco_transf_10"/>
    <property type="match status" value="1"/>
</dbReference>
<organism evidence="16 17">
    <name type="scientific">Penaeus vannamei</name>
    <name type="common">Whiteleg shrimp</name>
    <name type="synonym">Litopenaeus vannamei</name>
    <dbReference type="NCBI Taxonomy" id="6689"/>
    <lineage>
        <taxon>Eukaryota</taxon>
        <taxon>Metazoa</taxon>
        <taxon>Ecdysozoa</taxon>
        <taxon>Arthropoda</taxon>
        <taxon>Crustacea</taxon>
        <taxon>Multicrustacea</taxon>
        <taxon>Malacostraca</taxon>
        <taxon>Eumalacostraca</taxon>
        <taxon>Eucarida</taxon>
        <taxon>Decapoda</taxon>
        <taxon>Dendrobranchiata</taxon>
        <taxon>Penaeoidea</taxon>
        <taxon>Penaeidae</taxon>
        <taxon>Penaeus</taxon>
    </lineage>
</organism>
<evidence type="ECO:0000259" key="15">
    <source>
        <dbReference type="Pfam" id="PF17039"/>
    </source>
</evidence>
<evidence type="ECO:0000256" key="12">
    <source>
        <dbReference type="RuleBase" id="RU003832"/>
    </source>
</evidence>
<dbReference type="Gene3D" id="3.40.50.11660">
    <property type="entry name" value="Glycosyl transferase family 10, C-terminal domain"/>
    <property type="match status" value="1"/>
</dbReference>
<name>A0A423U2Y0_PENVA</name>
<dbReference type="EMBL" id="QCYY01000742">
    <property type="protein sequence ID" value="ROT83080.1"/>
    <property type="molecule type" value="Genomic_DNA"/>
</dbReference>
<evidence type="ECO:0000256" key="5">
    <source>
        <dbReference type="ARBA" id="ARBA00022679"/>
    </source>
</evidence>
<feature type="non-terminal residue" evidence="16">
    <location>
        <position position="647"/>
    </location>
</feature>
<dbReference type="InterPro" id="IPR055270">
    <property type="entry name" value="Glyco_tran_10_C"/>
</dbReference>
<keyword evidence="10" id="KW-0472">Membrane</keyword>
<evidence type="ECO:0000313" key="16">
    <source>
        <dbReference type="EMBL" id="ROT83080.1"/>
    </source>
</evidence>
<evidence type="ECO:0000256" key="11">
    <source>
        <dbReference type="ARBA" id="ARBA00023180"/>
    </source>
</evidence>
<evidence type="ECO:0000313" key="17">
    <source>
        <dbReference type="Proteomes" id="UP000283509"/>
    </source>
</evidence>
<dbReference type="GO" id="GO:0032580">
    <property type="term" value="C:Golgi cisterna membrane"/>
    <property type="evidence" value="ECO:0007669"/>
    <property type="project" value="UniProtKB-SubCell"/>
</dbReference>
<keyword evidence="9 12" id="KW-0333">Golgi apparatus</keyword>
<protein>
    <recommendedName>
        <fullName evidence="12">Fucosyltransferase</fullName>
        <ecNumber evidence="12">2.4.1.-</ecNumber>
    </recommendedName>
</protein>
<evidence type="ECO:0000256" key="4">
    <source>
        <dbReference type="ARBA" id="ARBA00022676"/>
    </source>
</evidence>
<dbReference type="Gene3D" id="1.50.10.100">
    <property type="entry name" value="Chondroitin AC/alginate lyase"/>
    <property type="match status" value="1"/>
</dbReference>
<evidence type="ECO:0000256" key="9">
    <source>
        <dbReference type="ARBA" id="ARBA00023034"/>
    </source>
</evidence>
<comment type="subcellular location">
    <subcellularLocation>
        <location evidence="1 12">Golgi apparatus</location>
        <location evidence="1 12">Golgi stack membrane</location>
        <topology evidence="1 12">Single-pass type II membrane protein</topology>
    </subcellularLocation>
</comment>
<keyword evidence="7" id="KW-0735">Signal-anchor</keyword>
<feature type="domain" description="Fucosyltransferase N-terminal" evidence="15">
    <location>
        <begin position="325"/>
        <end position="434"/>
    </location>
</feature>
<gene>
    <name evidence="16" type="ORF">C7M84_023747</name>
</gene>
<accession>A0A423U2Y0</accession>
<dbReference type="AlphaFoldDB" id="A0A423U2Y0"/>
<dbReference type="PANTHER" id="PTHR48438:SF1">
    <property type="entry name" value="ALPHA-(1,3)-FUCOSYLTRANSFERASE C-RELATED"/>
    <property type="match status" value="1"/>
</dbReference>